<dbReference type="EMBL" id="GEDG01021301">
    <property type="protein sequence ID" value="JAP18421.1"/>
    <property type="molecule type" value="Transcribed_RNA"/>
</dbReference>
<name>A0A0V0HDF6_SOLCH</name>
<evidence type="ECO:0000313" key="1">
    <source>
        <dbReference type="EMBL" id="JAP18421.1"/>
    </source>
</evidence>
<proteinExistence type="predicted"/>
<accession>A0A0V0HDF6</accession>
<reference evidence="1" key="1">
    <citation type="submission" date="2015-12" db="EMBL/GenBank/DDBJ databases">
        <title>Gene expression during late stages of embryo sac development: a critical building block for successful pollen-pistil interactions.</title>
        <authorList>
            <person name="Liu Y."/>
            <person name="Joly V."/>
            <person name="Sabar M."/>
            <person name="Matton D.P."/>
        </authorList>
    </citation>
    <scope>NUCLEOTIDE SEQUENCE</scope>
</reference>
<sequence>MFVLFSQAAFVPASENALDTSYFTSRFSWNPSDERVYAASEFEGSTDNDSVSDSSSCLSNRHDELVDECGGLAEFESGSSINYSFSNFSFKNLSQLASINYDLLTKDWKDDQPTNPNA</sequence>
<organism evidence="1">
    <name type="scientific">Solanum chacoense</name>
    <name type="common">Chaco potato</name>
    <dbReference type="NCBI Taxonomy" id="4108"/>
    <lineage>
        <taxon>Eukaryota</taxon>
        <taxon>Viridiplantae</taxon>
        <taxon>Streptophyta</taxon>
        <taxon>Embryophyta</taxon>
        <taxon>Tracheophyta</taxon>
        <taxon>Spermatophyta</taxon>
        <taxon>Magnoliopsida</taxon>
        <taxon>eudicotyledons</taxon>
        <taxon>Gunneridae</taxon>
        <taxon>Pentapetalae</taxon>
        <taxon>asterids</taxon>
        <taxon>lamiids</taxon>
        <taxon>Solanales</taxon>
        <taxon>Solanaceae</taxon>
        <taxon>Solanoideae</taxon>
        <taxon>Solaneae</taxon>
        <taxon>Solanum</taxon>
    </lineage>
</organism>
<protein>
    <submittedName>
        <fullName evidence="1">Putative ovule protein</fullName>
    </submittedName>
</protein>
<dbReference type="AlphaFoldDB" id="A0A0V0HDF6"/>